<sequence length="153" mass="16592">MRGCTPSPDCADRSSGAAASLLTGSQTGSGPHNEGFREAAPRRMKHWATHYPNPLATLLDLEACGNTIDDLLLVWSAHGPDAHTPRPHPPTRSLPHNLPHGLPFLNPYRPDTTSTTYSSNSIAFGTNSSAIISFQHPHITLTIQSKLKPYYDT</sequence>
<dbReference type="EMBL" id="VSRR010021942">
    <property type="protein sequence ID" value="MPC64339.1"/>
    <property type="molecule type" value="Genomic_DNA"/>
</dbReference>
<name>A0A5B7H314_PORTR</name>
<gene>
    <name evidence="1" type="ORF">E2C01_058452</name>
</gene>
<dbReference type="Proteomes" id="UP000324222">
    <property type="component" value="Unassembled WGS sequence"/>
</dbReference>
<protein>
    <submittedName>
        <fullName evidence="1">Uncharacterized protein</fullName>
    </submittedName>
</protein>
<keyword evidence="2" id="KW-1185">Reference proteome</keyword>
<dbReference type="AlphaFoldDB" id="A0A5B7H314"/>
<proteinExistence type="predicted"/>
<evidence type="ECO:0000313" key="1">
    <source>
        <dbReference type="EMBL" id="MPC64339.1"/>
    </source>
</evidence>
<organism evidence="1 2">
    <name type="scientific">Portunus trituberculatus</name>
    <name type="common">Swimming crab</name>
    <name type="synonym">Neptunus trituberculatus</name>
    <dbReference type="NCBI Taxonomy" id="210409"/>
    <lineage>
        <taxon>Eukaryota</taxon>
        <taxon>Metazoa</taxon>
        <taxon>Ecdysozoa</taxon>
        <taxon>Arthropoda</taxon>
        <taxon>Crustacea</taxon>
        <taxon>Multicrustacea</taxon>
        <taxon>Malacostraca</taxon>
        <taxon>Eumalacostraca</taxon>
        <taxon>Eucarida</taxon>
        <taxon>Decapoda</taxon>
        <taxon>Pleocyemata</taxon>
        <taxon>Brachyura</taxon>
        <taxon>Eubrachyura</taxon>
        <taxon>Portunoidea</taxon>
        <taxon>Portunidae</taxon>
        <taxon>Portuninae</taxon>
        <taxon>Portunus</taxon>
    </lineage>
</organism>
<evidence type="ECO:0000313" key="2">
    <source>
        <dbReference type="Proteomes" id="UP000324222"/>
    </source>
</evidence>
<reference evidence="1 2" key="1">
    <citation type="submission" date="2019-05" db="EMBL/GenBank/DDBJ databases">
        <title>Another draft genome of Portunus trituberculatus and its Hox gene families provides insights of decapod evolution.</title>
        <authorList>
            <person name="Jeong J.-H."/>
            <person name="Song I."/>
            <person name="Kim S."/>
            <person name="Choi T."/>
            <person name="Kim D."/>
            <person name="Ryu S."/>
            <person name="Kim W."/>
        </authorList>
    </citation>
    <scope>NUCLEOTIDE SEQUENCE [LARGE SCALE GENOMIC DNA]</scope>
    <source>
        <tissue evidence="1">Muscle</tissue>
    </source>
</reference>
<accession>A0A5B7H314</accession>
<comment type="caution">
    <text evidence="1">The sequence shown here is derived from an EMBL/GenBank/DDBJ whole genome shotgun (WGS) entry which is preliminary data.</text>
</comment>